<name>A0A4P9C6T1_EUBML</name>
<dbReference type="GO" id="GO:0009001">
    <property type="term" value="F:serine O-acetyltransferase activity"/>
    <property type="evidence" value="ECO:0007669"/>
    <property type="project" value="InterPro"/>
</dbReference>
<gene>
    <name evidence="6" type="ORF">CPZ25_007615</name>
</gene>
<keyword evidence="5" id="KW-0012">Acyltransferase</keyword>
<evidence type="ECO:0000256" key="2">
    <source>
        <dbReference type="ARBA" id="ARBA00018522"/>
    </source>
</evidence>
<keyword evidence="4" id="KW-0677">Repeat</keyword>
<dbReference type="RefSeq" id="WP_096920456.1">
    <property type="nucleotide sequence ID" value="NZ_CABJDW020000003.1"/>
</dbReference>
<reference evidence="6 7" key="1">
    <citation type="submission" date="2018-05" db="EMBL/GenBank/DDBJ databases">
        <title>Genome comparison of Eubacterium sp.</title>
        <authorList>
            <person name="Feng Y."/>
            <person name="Sanchez-Andrea I."/>
            <person name="Stams A.J.M."/>
            <person name="De Vos W.M."/>
        </authorList>
    </citation>
    <scope>NUCLEOTIDE SEQUENCE [LARGE SCALE GENOMIC DNA]</scope>
    <source>
        <strain evidence="6 7">YI</strain>
    </source>
</reference>
<dbReference type="SUPFAM" id="SSF51161">
    <property type="entry name" value="Trimeric LpxA-like enzymes"/>
    <property type="match status" value="1"/>
</dbReference>
<dbReference type="InterPro" id="IPR045304">
    <property type="entry name" value="LbH_SAT"/>
</dbReference>
<proteinExistence type="inferred from homology"/>
<dbReference type="InterPro" id="IPR001451">
    <property type="entry name" value="Hexapep"/>
</dbReference>
<evidence type="ECO:0000313" key="6">
    <source>
        <dbReference type="EMBL" id="QCT71199.1"/>
    </source>
</evidence>
<organism evidence="6 7">
    <name type="scientific">Eubacterium maltosivorans</name>
    <dbReference type="NCBI Taxonomy" id="2041044"/>
    <lineage>
        <taxon>Bacteria</taxon>
        <taxon>Bacillati</taxon>
        <taxon>Bacillota</taxon>
        <taxon>Clostridia</taxon>
        <taxon>Eubacteriales</taxon>
        <taxon>Eubacteriaceae</taxon>
        <taxon>Eubacterium</taxon>
    </lineage>
</organism>
<dbReference type="AlphaFoldDB" id="A0A4P9C6T1"/>
<dbReference type="InterPro" id="IPR011004">
    <property type="entry name" value="Trimer_LpxA-like_sf"/>
</dbReference>
<comment type="similarity">
    <text evidence="1">Belongs to the transferase hexapeptide repeat family.</text>
</comment>
<dbReference type="GO" id="GO:0006535">
    <property type="term" value="P:cysteine biosynthetic process from serine"/>
    <property type="evidence" value="ECO:0007669"/>
    <property type="project" value="InterPro"/>
</dbReference>
<dbReference type="GO" id="GO:0005737">
    <property type="term" value="C:cytoplasm"/>
    <property type="evidence" value="ECO:0007669"/>
    <property type="project" value="InterPro"/>
</dbReference>
<sequence>MDPVYAFYKIARFMWKHHISFMAFFFRGLMRVIFACDIPYKTQIGTGTVFPHHALGIVIHQDAVIGKNCIIEQNVTIGGRSGFATLPKIGNNIMVGAGASIIGPVIIGDNVQIGAGAVVVHDIPDNCVVIGVPAKIIKKDGVKI</sequence>
<dbReference type="Pfam" id="PF00132">
    <property type="entry name" value="Hexapep"/>
    <property type="match status" value="1"/>
</dbReference>
<dbReference type="EMBL" id="CP029487">
    <property type="protein sequence ID" value="QCT71199.1"/>
    <property type="molecule type" value="Genomic_DNA"/>
</dbReference>
<dbReference type="KEGG" id="emt:CPZ25_007615"/>
<dbReference type="InterPro" id="IPR005881">
    <property type="entry name" value="Ser_O-AcTrfase"/>
</dbReference>
<dbReference type="CDD" id="cd03354">
    <property type="entry name" value="LbH_SAT"/>
    <property type="match status" value="1"/>
</dbReference>
<evidence type="ECO:0000256" key="4">
    <source>
        <dbReference type="ARBA" id="ARBA00022737"/>
    </source>
</evidence>
<dbReference type="InterPro" id="IPR018357">
    <property type="entry name" value="Hexapep_transf_CS"/>
</dbReference>
<dbReference type="PROSITE" id="PS00101">
    <property type="entry name" value="HEXAPEP_TRANSFERASES"/>
    <property type="match status" value="1"/>
</dbReference>
<keyword evidence="7" id="KW-1185">Reference proteome</keyword>
<evidence type="ECO:0000313" key="7">
    <source>
        <dbReference type="Proteomes" id="UP000218387"/>
    </source>
</evidence>
<dbReference type="PIRSF" id="PIRSF000441">
    <property type="entry name" value="CysE"/>
    <property type="match status" value="1"/>
</dbReference>
<accession>A0A4P9C6T1</accession>
<evidence type="ECO:0000256" key="5">
    <source>
        <dbReference type="ARBA" id="ARBA00023315"/>
    </source>
</evidence>
<dbReference type="Gene3D" id="2.160.10.10">
    <property type="entry name" value="Hexapeptide repeat proteins"/>
    <property type="match status" value="1"/>
</dbReference>
<evidence type="ECO:0000256" key="1">
    <source>
        <dbReference type="ARBA" id="ARBA00007274"/>
    </source>
</evidence>
<protein>
    <recommendedName>
        <fullName evidence="2">Serine acetyltransferase</fullName>
    </recommendedName>
</protein>
<dbReference type="Proteomes" id="UP000218387">
    <property type="component" value="Chromosome"/>
</dbReference>
<dbReference type="PANTHER" id="PTHR42811">
    <property type="entry name" value="SERINE ACETYLTRANSFERASE"/>
    <property type="match status" value="1"/>
</dbReference>
<keyword evidence="3 6" id="KW-0808">Transferase</keyword>
<evidence type="ECO:0000256" key="3">
    <source>
        <dbReference type="ARBA" id="ARBA00022679"/>
    </source>
</evidence>